<dbReference type="EMBL" id="JAODUO010000243">
    <property type="protein sequence ID" value="KAK2185170.1"/>
    <property type="molecule type" value="Genomic_DNA"/>
</dbReference>
<dbReference type="CDD" id="cd23595">
    <property type="entry name" value="TFP_LU_ECD_Qvr"/>
    <property type="match status" value="1"/>
</dbReference>
<organism evidence="1 2">
    <name type="scientific">Ridgeia piscesae</name>
    <name type="common">Tubeworm</name>
    <dbReference type="NCBI Taxonomy" id="27915"/>
    <lineage>
        <taxon>Eukaryota</taxon>
        <taxon>Metazoa</taxon>
        <taxon>Spiralia</taxon>
        <taxon>Lophotrochozoa</taxon>
        <taxon>Annelida</taxon>
        <taxon>Polychaeta</taxon>
        <taxon>Sedentaria</taxon>
        <taxon>Canalipalpata</taxon>
        <taxon>Sabellida</taxon>
        <taxon>Siboglinidae</taxon>
        <taxon>Ridgeia</taxon>
    </lineage>
</organism>
<protein>
    <recommendedName>
        <fullName evidence="3">Protein quiver</fullName>
    </recommendedName>
</protein>
<accession>A0AAD9NZ91</accession>
<keyword evidence="2" id="KW-1185">Reference proteome</keyword>
<gene>
    <name evidence="1" type="ORF">NP493_244g02000</name>
</gene>
<comment type="caution">
    <text evidence="1">The sequence shown here is derived from an EMBL/GenBank/DDBJ whole genome shotgun (WGS) entry which is preliminary data.</text>
</comment>
<dbReference type="Proteomes" id="UP001209878">
    <property type="component" value="Unassembled WGS sequence"/>
</dbReference>
<evidence type="ECO:0000313" key="2">
    <source>
        <dbReference type="Proteomes" id="UP001209878"/>
    </source>
</evidence>
<name>A0AAD9NZ91_RIDPI</name>
<evidence type="ECO:0008006" key="3">
    <source>
        <dbReference type="Google" id="ProtNLM"/>
    </source>
</evidence>
<evidence type="ECO:0000313" key="1">
    <source>
        <dbReference type="EMBL" id="KAK2185170.1"/>
    </source>
</evidence>
<proteinExistence type="predicted"/>
<dbReference type="AlphaFoldDB" id="A0AAD9NZ91"/>
<reference evidence="1" key="1">
    <citation type="journal article" date="2023" name="Mol. Biol. Evol.">
        <title>Third-Generation Sequencing Reveals the Adaptive Role of the Epigenome in Three Deep-Sea Polychaetes.</title>
        <authorList>
            <person name="Perez M."/>
            <person name="Aroh O."/>
            <person name="Sun Y."/>
            <person name="Lan Y."/>
            <person name="Juniper S.K."/>
            <person name="Young C.R."/>
            <person name="Angers B."/>
            <person name="Qian P.Y."/>
        </authorList>
    </citation>
    <scope>NUCLEOTIDE SEQUENCE</scope>
    <source>
        <strain evidence="1">R07B-5</strain>
    </source>
</reference>
<sequence length="303" mass="32536">MILKGLTKLLGGDGGGQLSTCGKQPPFASNPCVARARGLTAPGSFTRTNHRIRSVSPVRSLLLIMPALVQSRSYLVLIGYVVHASEDCASRSSWPPAPPRDQECRPVSVVALPASDVEDAGILDGERRSRASEGVMRSDLIHDQYIYINGLQCYECSTHDNEQFCADPFNDTHPDLRKSVCYGACAKWVRKPPNGSLNLHMPVTLVCMSESRPGDGRLCFCKTPLCNSAPPSGLATNNLVVTLLLSLVALLLASRCMPGCVPVAHAARDAARDGVNSRDLVVSRTGAWRQHAGRNYVTDANAG</sequence>